<dbReference type="Pfam" id="PF01386">
    <property type="entry name" value="Ribosomal_L25p"/>
    <property type="match status" value="1"/>
</dbReference>
<evidence type="ECO:0000256" key="4">
    <source>
        <dbReference type="ARBA" id="ARBA00023274"/>
    </source>
</evidence>
<comment type="subunit">
    <text evidence="5">Part of the 50S ribosomal subunit; part of the 5S rRNA/L5/L18/L25 subcomplex. Contacts the 5S rRNA. Binds to the 5S rRNA independently of L5 and L18.</text>
</comment>
<dbReference type="InterPro" id="IPR037121">
    <property type="entry name" value="Ribosomal_bL25_C"/>
</dbReference>
<reference evidence="9 10" key="1">
    <citation type="journal article" date="2016" name="Nat. Commun.">
        <title>Thousands of microbial genomes shed light on interconnected biogeochemical processes in an aquifer system.</title>
        <authorList>
            <person name="Anantharaman K."/>
            <person name="Brown C.T."/>
            <person name="Hug L.A."/>
            <person name="Sharon I."/>
            <person name="Castelle C.J."/>
            <person name="Probst A.J."/>
            <person name="Thomas B.C."/>
            <person name="Singh A."/>
            <person name="Wilkins M.J."/>
            <person name="Karaoz U."/>
            <person name="Brodie E.L."/>
            <person name="Williams K.H."/>
            <person name="Hubbard S.S."/>
            <person name="Banfield J.F."/>
        </authorList>
    </citation>
    <scope>NUCLEOTIDE SEQUENCE [LARGE SCALE GENOMIC DNA]</scope>
</reference>
<dbReference type="Gene3D" id="2.170.120.20">
    <property type="entry name" value="Ribosomal protein L25, beta domain"/>
    <property type="match status" value="1"/>
</dbReference>
<keyword evidence="4 5" id="KW-0687">Ribonucleoprotein</keyword>
<dbReference type="GO" id="GO:0003735">
    <property type="term" value="F:structural constituent of ribosome"/>
    <property type="evidence" value="ECO:0007669"/>
    <property type="project" value="InterPro"/>
</dbReference>
<dbReference type="SUPFAM" id="SSF50715">
    <property type="entry name" value="Ribosomal protein L25-like"/>
    <property type="match status" value="1"/>
</dbReference>
<dbReference type="GO" id="GO:0022625">
    <property type="term" value="C:cytosolic large ribosomal subunit"/>
    <property type="evidence" value="ECO:0007669"/>
    <property type="project" value="TreeGrafter"/>
</dbReference>
<comment type="function">
    <text evidence="5">This is one of the proteins that binds to the 5S RNA in the ribosome where it forms part of the central protuberance.</text>
</comment>
<dbReference type="GO" id="GO:0008097">
    <property type="term" value="F:5S rRNA binding"/>
    <property type="evidence" value="ECO:0007669"/>
    <property type="project" value="InterPro"/>
</dbReference>
<dbReference type="InterPro" id="IPR001021">
    <property type="entry name" value="Ribosomal_bL25_long"/>
</dbReference>
<dbReference type="InterPro" id="IPR011035">
    <property type="entry name" value="Ribosomal_bL25/Gln-tRNA_synth"/>
</dbReference>
<dbReference type="InterPro" id="IPR020057">
    <property type="entry name" value="Ribosomal_bL25_b-dom"/>
</dbReference>
<name>A0A1F7GDB0_9BACT</name>
<sequence>MSKNKQDSRSKLTLKVETRKIFGKKLKKSRREGHIPANIYGHNFKSQSVSVEFKEFVKVYKIAKETGVIYLKLDKDELPVLIKNVQTHPVNDQILHIDFRKIDLSKKIQTAVPVKAIGESEAVETKGGVLLTQVETLQIEALPADIPSRIEIDISIIKEVGGEIKVADLPKSEKYTLLDLPEKIIVSVVEHKEEEALPQTAPAEAPEITTAKPEDEEVVEAKKTPEETEKKPEQAKK</sequence>
<dbReference type="Pfam" id="PF14693">
    <property type="entry name" value="Ribosomal_TL5_C"/>
    <property type="match status" value="1"/>
</dbReference>
<dbReference type="EMBL" id="MFZG01000015">
    <property type="protein sequence ID" value="OGK16941.1"/>
    <property type="molecule type" value="Genomic_DNA"/>
</dbReference>
<dbReference type="CDD" id="cd00495">
    <property type="entry name" value="Ribosomal_L25_TL5_CTC"/>
    <property type="match status" value="1"/>
</dbReference>
<proteinExistence type="inferred from homology"/>
<dbReference type="PANTHER" id="PTHR33284:SF1">
    <property type="entry name" value="RIBOSOMAL PROTEIN L25_GLN-TRNA SYNTHETASE, ANTI-CODON-BINDING DOMAIN-CONTAINING PROTEIN"/>
    <property type="match status" value="1"/>
</dbReference>
<protein>
    <recommendedName>
        <fullName evidence="5">Large ribosomal subunit protein bL25</fullName>
    </recommendedName>
    <alternativeName>
        <fullName evidence="5">General stress protein CTC</fullName>
    </alternativeName>
</protein>
<dbReference type="NCBIfam" id="TIGR00731">
    <property type="entry name" value="bL25_bact_ctc"/>
    <property type="match status" value="1"/>
</dbReference>
<accession>A0A1F7GDB0</accession>
<feature type="domain" description="Large ribosomal subunit protein bL25 beta" evidence="8">
    <location>
        <begin position="107"/>
        <end position="191"/>
    </location>
</feature>
<dbReference type="InterPro" id="IPR020056">
    <property type="entry name" value="Rbsml_bL25/Gln-tRNA_synth_N"/>
</dbReference>
<dbReference type="Gene3D" id="2.40.240.10">
    <property type="entry name" value="Ribosomal Protein L25, Chain P"/>
    <property type="match status" value="1"/>
</dbReference>
<evidence type="ECO:0000256" key="5">
    <source>
        <dbReference type="HAMAP-Rule" id="MF_01334"/>
    </source>
</evidence>
<organism evidence="9 10">
    <name type="scientific">Candidatus Roizmanbacteria bacterium RIFCSPHIGHO2_01_FULL_39_12c</name>
    <dbReference type="NCBI Taxonomy" id="1802031"/>
    <lineage>
        <taxon>Bacteria</taxon>
        <taxon>Candidatus Roizmaniibacteriota</taxon>
    </lineage>
</organism>
<keyword evidence="2 5" id="KW-0694">RNA-binding</keyword>
<comment type="similarity">
    <text evidence="5">Belongs to the bacterial ribosomal protein bL25 family. CTC subfamily.</text>
</comment>
<comment type="caution">
    <text evidence="9">The sequence shown here is derived from an EMBL/GenBank/DDBJ whole genome shotgun (WGS) entry which is preliminary data.</text>
</comment>
<dbReference type="HAMAP" id="MF_01334">
    <property type="entry name" value="Ribosomal_bL25_CTC"/>
    <property type="match status" value="1"/>
</dbReference>
<gene>
    <name evidence="5" type="primary">rplY</name>
    <name evidence="5" type="synonym">ctc</name>
    <name evidence="9" type="ORF">A2774_00390</name>
</gene>
<feature type="compositionally biased region" description="Basic and acidic residues" evidence="6">
    <location>
        <begin position="219"/>
        <end position="237"/>
    </location>
</feature>
<keyword evidence="1 5" id="KW-0699">rRNA-binding</keyword>
<feature type="domain" description="Large ribosomal subunit protein bL25 L25" evidence="7">
    <location>
        <begin position="14"/>
        <end position="99"/>
    </location>
</feature>
<dbReference type="AlphaFoldDB" id="A0A1F7GDB0"/>
<evidence type="ECO:0000259" key="8">
    <source>
        <dbReference type="Pfam" id="PF14693"/>
    </source>
</evidence>
<feature type="region of interest" description="Disordered" evidence="6">
    <location>
        <begin position="194"/>
        <end position="237"/>
    </location>
</feature>
<dbReference type="Proteomes" id="UP000177208">
    <property type="component" value="Unassembled WGS sequence"/>
</dbReference>
<evidence type="ECO:0000256" key="3">
    <source>
        <dbReference type="ARBA" id="ARBA00022980"/>
    </source>
</evidence>
<dbReference type="InterPro" id="IPR029751">
    <property type="entry name" value="Ribosomal_L25_dom"/>
</dbReference>
<feature type="compositionally biased region" description="Low complexity" evidence="6">
    <location>
        <begin position="200"/>
        <end position="211"/>
    </location>
</feature>
<evidence type="ECO:0000313" key="9">
    <source>
        <dbReference type="EMBL" id="OGK16941.1"/>
    </source>
</evidence>
<evidence type="ECO:0000259" key="7">
    <source>
        <dbReference type="Pfam" id="PF01386"/>
    </source>
</evidence>
<evidence type="ECO:0000313" key="10">
    <source>
        <dbReference type="Proteomes" id="UP000177208"/>
    </source>
</evidence>
<evidence type="ECO:0000256" key="6">
    <source>
        <dbReference type="SAM" id="MobiDB-lite"/>
    </source>
</evidence>
<dbReference type="GO" id="GO:0006412">
    <property type="term" value="P:translation"/>
    <property type="evidence" value="ECO:0007669"/>
    <property type="project" value="UniProtKB-UniRule"/>
</dbReference>
<keyword evidence="3 5" id="KW-0689">Ribosomal protein</keyword>
<dbReference type="InterPro" id="IPR020930">
    <property type="entry name" value="Ribosomal_uL5_bac-type"/>
</dbReference>
<dbReference type="PANTHER" id="PTHR33284">
    <property type="entry name" value="RIBOSOMAL PROTEIN L25/GLN-TRNA SYNTHETASE, ANTI-CODON-BINDING DOMAIN-CONTAINING PROTEIN"/>
    <property type="match status" value="1"/>
</dbReference>
<evidence type="ECO:0000256" key="1">
    <source>
        <dbReference type="ARBA" id="ARBA00022730"/>
    </source>
</evidence>
<evidence type="ECO:0000256" key="2">
    <source>
        <dbReference type="ARBA" id="ARBA00022884"/>
    </source>
</evidence>